<name>L8WUP3_THACA</name>
<accession>L8WUP3</accession>
<dbReference type="CDD" id="cd06466">
    <property type="entry name" value="p23_CS_SGT1_like"/>
    <property type="match status" value="1"/>
</dbReference>
<dbReference type="EMBL" id="AFRT01000999">
    <property type="protein sequence ID" value="ELU41715.1"/>
    <property type="molecule type" value="Genomic_DNA"/>
</dbReference>
<sequence length="436" mass="47169">MRPGAERGTIQYQLSPPCITRMCLSYRRSAFAYDSYFSDLARCAYNLTEQPSEPTTYSFTQLTMAINDLTINPTQVSSFSHSATHPPLTLSLVCRELVTDPTSDEAGAGAGPTFQGGRDAKRALNAGAGVVEARPGILEGTNIPPLSNDEPEFGESFTEHAPSNKSSTAPAGTASTISGGAKIALGTVTGNQETLDQGRQEYYGENRQQDIFNGLRQTHRHEFYETDDRLTLSVFVRNANPDQVSVKFTNDSVSHKTLCLSQLTVCALKVDFSYGDQHLYLSPLRAGIDPAQSGYRVGKVKVEIWLAKLVHGRWGTLVSSGSAHLPNSKGLPLQSSAAPSSTQPNTSNKKNWDSIVAGIPLDGDKTLQDDPNAGGDAALNTFFQQIYGNADEDTRRAMLKSYTESGGTSLSTNWDEVRKGKVEVKPPSGSEYKPWG</sequence>
<reference evidence="4 5" key="1">
    <citation type="journal article" date="2013" name="Nat. Commun.">
        <title>The evolution and pathogenic mechanisms of the rice sheath blight pathogen.</title>
        <authorList>
            <person name="Zheng A."/>
            <person name="Lin R."/>
            <person name="Xu L."/>
            <person name="Qin P."/>
            <person name="Tang C."/>
            <person name="Ai P."/>
            <person name="Zhang D."/>
            <person name="Liu Y."/>
            <person name="Sun Z."/>
            <person name="Feng H."/>
            <person name="Wang Y."/>
            <person name="Chen Y."/>
            <person name="Liang X."/>
            <person name="Fu R."/>
            <person name="Li Q."/>
            <person name="Zhang J."/>
            <person name="Yu X."/>
            <person name="Xie Z."/>
            <person name="Ding L."/>
            <person name="Guan P."/>
            <person name="Tang J."/>
            <person name="Liang Y."/>
            <person name="Wang S."/>
            <person name="Deng Q."/>
            <person name="Li S."/>
            <person name="Zhu J."/>
            <person name="Wang L."/>
            <person name="Liu H."/>
            <person name="Li P."/>
        </authorList>
    </citation>
    <scope>NUCLEOTIDE SEQUENCE [LARGE SCALE GENOMIC DNA]</scope>
    <source>
        <strain evidence="5">AG-1 IA</strain>
    </source>
</reference>
<gene>
    <name evidence="4" type="ORF">AG1IA_04245</name>
</gene>
<feature type="domain" description="CS" evidence="3">
    <location>
        <begin position="216"/>
        <end position="318"/>
    </location>
</feature>
<dbReference type="HOGENOM" id="CLU_628780_0_0_1"/>
<feature type="domain" description="SGS" evidence="2">
    <location>
        <begin position="337"/>
        <end position="436"/>
    </location>
</feature>
<feature type="compositionally biased region" description="Polar residues" evidence="1">
    <location>
        <begin position="404"/>
        <end position="414"/>
    </location>
</feature>
<dbReference type="SUPFAM" id="SSF49764">
    <property type="entry name" value="HSP20-like chaperones"/>
    <property type="match status" value="1"/>
</dbReference>
<feature type="compositionally biased region" description="Basic and acidic residues" evidence="1">
    <location>
        <begin position="415"/>
        <end position="424"/>
    </location>
</feature>
<dbReference type="Gene3D" id="2.60.40.790">
    <property type="match status" value="1"/>
</dbReference>
<dbReference type="PANTHER" id="PTHR45862">
    <property type="entry name" value="PROTEIN SGT1 HOMOLOG"/>
    <property type="match status" value="1"/>
</dbReference>
<evidence type="ECO:0000256" key="1">
    <source>
        <dbReference type="SAM" id="MobiDB-lite"/>
    </source>
</evidence>
<evidence type="ECO:0000259" key="3">
    <source>
        <dbReference type="PROSITE" id="PS51203"/>
    </source>
</evidence>
<feature type="region of interest" description="Disordered" evidence="1">
    <location>
        <begin position="139"/>
        <end position="176"/>
    </location>
</feature>
<dbReference type="InterPro" id="IPR044563">
    <property type="entry name" value="Sgt1-like"/>
</dbReference>
<feature type="compositionally biased region" description="Polar residues" evidence="1">
    <location>
        <begin position="333"/>
        <end position="349"/>
    </location>
</feature>
<dbReference type="InterPro" id="IPR008978">
    <property type="entry name" value="HSP20-like_chaperone"/>
</dbReference>
<dbReference type="PROSITE" id="PS51048">
    <property type="entry name" value="SGS"/>
    <property type="match status" value="1"/>
</dbReference>
<organism evidence="4 5">
    <name type="scientific">Thanatephorus cucumeris (strain AG1-IA)</name>
    <name type="common">Rice sheath blight fungus</name>
    <name type="synonym">Rhizoctonia solani</name>
    <dbReference type="NCBI Taxonomy" id="983506"/>
    <lineage>
        <taxon>Eukaryota</taxon>
        <taxon>Fungi</taxon>
        <taxon>Dikarya</taxon>
        <taxon>Basidiomycota</taxon>
        <taxon>Agaricomycotina</taxon>
        <taxon>Agaricomycetes</taxon>
        <taxon>Cantharellales</taxon>
        <taxon>Ceratobasidiaceae</taxon>
        <taxon>Rhizoctonia</taxon>
        <taxon>Rhizoctonia solani AG-1</taxon>
    </lineage>
</organism>
<evidence type="ECO:0000313" key="5">
    <source>
        <dbReference type="Proteomes" id="UP000011668"/>
    </source>
</evidence>
<dbReference type="STRING" id="983506.L8WUP3"/>
<dbReference type="GO" id="GO:0051087">
    <property type="term" value="F:protein-folding chaperone binding"/>
    <property type="evidence" value="ECO:0007669"/>
    <property type="project" value="InterPro"/>
</dbReference>
<dbReference type="Proteomes" id="UP000011668">
    <property type="component" value="Unassembled WGS sequence"/>
</dbReference>
<feature type="compositionally biased region" description="Polar residues" evidence="1">
    <location>
        <begin position="161"/>
        <end position="176"/>
    </location>
</feature>
<comment type="caution">
    <text evidence="4">The sequence shown here is derived from an EMBL/GenBank/DDBJ whole genome shotgun (WGS) entry which is preliminary data.</text>
</comment>
<feature type="region of interest" description="Disordered" evidence="1">
    <location>
        <begin position="328"/>
        <end position="352"/>
    </location>
</feature>
<dbReference type="Pfam" id="PF04969">
    <property type="entry name" value="CS"/>
    <property type="match status" value="1"/>
</dbReference>
<dbReference type="InterPro" id="IPR007699">
    <property type="entry name" value="SGS_dom"/>
</dbReference>
<dbReference type="OrthoDB" id="1898560at2759"/>
<keyword evidence="5" id="KW-1185">Reference proteome</keyword>
<dbReference type="PROSITE" id="PS51203">
    <property type="entry name" value="CS"/>
    <property type="match status" value="1"/>
</dbReference>
<protein>
    <submittedName>
        <fullName evidence="4">Sgt1</fullName>
    </submittedName>
</protein>
<feature type="region of interest" description="Disordered" evidence="1">
    <location>
        <begin position="404"/>
        <end position="436"/>
    </location>
</feature>
<evidence type="ECO:0000313" key="4">
    <source>
        <dbReference type="EMBL" id="ELU41715.1"/>
    </source>
</evidence>
<evidence type="ECO:0000259" key="2">
    <source>
        <dbReference type="PROSITE" id="PS51048"/>
    </source>
</evidence>
<proteinExistence type="predicted"/>
<dbReference type="AlphaFoldDB" id="L8WUP3"/>
<dbReference type="Pfam" id="PF05002">
    <property type="entry name" value="SGS"/>
    <property type="match status" value="1"/>
</dbReference>
<dbReference type="InterPro" id="IPR007052">
    <property type="entry name" value="CS_dom"/>
</dbReference>